<keyword evidence="3 7" id="KW-0812">Transmembrane</keyword>
<evidence type="ECO:0000313" key="10">
    <source>
        <dbReference type="EMBL" id="HIX56274.1"/>
    </source>
</evidence>
<dbReference type="EMBL" id="DXEV01000042">
    <property type="protein sequence ID" value="HIX56274.1"/>
    <property type="molecule type" value="Genomic_DNA"/>
</dbReference>
<evidence type="ECO:0000256" key="8">
    <source>
        <dbReference type="SAM" id="MobiDB-lite"/>
    </source>
</evidence>
<keyword evidence="5 7" id="KW-0472">Membrane</keyword>
<comment type="caution">
    <text evidence="10">The sequence shown here is derived from an EMBL/GenBank/DDBJ whole genome shotgun (WGS) entry which is preliminary data.</text>
</comment>
<evidence type="ECO:0000313" key="11">
    <source>
        <dbReference type="Proteomes" id="UP000886829"/>
    </source>
</evidence>
<comment type="function">
    <text evidence="7">Essential cell division protein. May link together the upstream cell division proteins, which are predominantly cytoplasmic, with the downstream cell division proteins, which are predominantly periplasmic.</text>
</comment>
<dbReference type="Pfam" id="PF04977">
    <property type="entry name" value="DivIC"/>
    <property type="match status" value="1"/>
</dbReference>
<dbReference type="Proteomes" id="UP000886829">
    <property type="component" value="Unassembled WGS sequence"/>
</dbReference>
<evidence type="ECO:0000256" key="2">
    <source>
        <dbReference type="ARBA" id="ARBA00022618"/>
    </source>
</evidence>
<keyword evidence="6 7" id="KW-0131">Cell cycle</keyword>
<sequence length="178" mass="19147">MGAVADDPNLAAVGSTDASGETRAITGSAAIEPAAAAATASAVDAAENTAQVGSATEVQETESQAQPRRENTERKGRGMALLALLLFGLCVYLGYDLYYGHNGYLQYEKVAAQFNQAEQKSLQLKQRNQDLAEQITDLQQGSIAVEELARSELGLIKPNERFYRVLADDQQIRSMPIP</sequence>
<protein>
    <recommendedName>
        <fullName evidence="7">Cell division protein FtsB</fullName>
    </recommendedName>
</protein>
<evidence type="ECO:0000256" key="9">
    <source>
        <dbReference type="SAM" id="Phobius"/>
    </source>
</evidence>
<feature type="region of interest" description="Disordered" evidence="8">
    <location>
        <begin position="46"/>
        <end position="73"/>
    </location>
</feature>
<evidence type="ECO:0000256" key="3">
    <source>
        <dbReference type="ARBA" id="ARBA00022692"/>
    </source>
</evidence>
<keyword evidence="2 7" id="KW-0132">Cell division</keyword>
<keyword evidence="7" id="KW-0175">Coiled coil</keyword>
<evidence type="ECO:0000256" key="6">
    <source>
        <dbReference type="ARBA" id="ARBA00023306"/>
    </source>
</evidence>
<reference evidence="10" key="2">
    <citation type="submission" date="2021-04" db="EMBL/GenBank/DDBJ databases">
        <authorList>
            <person name="Gilroy R."/>
        </authorList>
    </citation>
    <scope>NUCLEOTIDE SEQUENCE</scope>
    <source>
        <strain evidence="10">USASDec5-558</strain>
    </source>
</reference>
<evidence type="ECO:0000256" key="1">
    <source>
        <dbReference type="ARBA" id="ARBA00022475"/>
    </source>
</evidence>
<dbReference type="HAMAP" id="MF_00599">
    <property type="entry name" value="FtsB"/>
    <property type="match status" value="1"/>
</dbReference>
<keyword evidence="4 7" id="KW-1133">Transmembrane helix</keyword>
<feature type="region of interest" description="Disordered" evidence="8">
    <location>
        <begin position="1"/>
        <end position="25"/>
    </location>
</feature>
<comment type="similarity">
    <text evidence="7">Belongs to the FtsB family.</text>
</comment>
<gene>
    <name evidence="7" type="primary">ftsB</name>
    <name evidence="10" type="ORF">H9850_02225</name>
</gene>
<feature type="transmembrane region" description="Helical" evidence="9">
    <location>
        <begin position="78"/>
        <end position="95"/>
    </location>
</feature>
<evidence type="ECO:0000256" key="5">
    <source>
        <dbReference type="ARBA" id="ARBA00023136"/>
    </source>
</evidence>
<dbReference type="InterPro" id="IPR023081">
    <property type="entry name" value="Cell_div_FtsB"/>
</dbReference>
<organism evidence="10 11">
    <name type="scientific">Candidatus Anaerobiospirillum pullistercoris</name>
    <dbReference type="NCBI Taxonomy" id="2838452"/>
    <lineage>
        <taxon>Bacteria</taxon>
        <taxon>Pseudomonadati</taxon>
        <taxon>Pseudomonadota</taxon>
        <taxon>Gammaproteobacteria</taxon>
        <taxon>Aeromonadales</taxon>
        <taxon>Succinivibrionaceae</taxon>
        <taxon>Anaerobiospirillum</taxon>
    </lineage>
</organism>
<feature type="topological domain" description="Periplasmic" evidence="7">
    <location>
        <begin position="100"/>
        <end position="178"/>
    </location>
</feature>
<reference evidence="10" key="1">
    <citation type="journal article" date="2021" name="PeerJ">
        <title>Extensive microbial diversity within the chicken gut microbiome revealed by metagenomics and culture.</title>
        <authorList>
            <person name="Gilroy R."/>
            <person name="Ravi A."/>
            <person name="Getino M."/>
            <person name="Pursley I."/>
            <person name="Horton D.L."/>
            <person name="Alikhan N.F."/>
            <person name="Baker D."/>
            <person name="Gharbi K."/>
            <person name="Hall N."/>
            <person name="Watson M."/>
            <person name="Adriaenssens E.M."/>
            <person name="Foster-Nyarko E."/>
            <person name="Jarju S."/>
            <person name="Secka A."/>
            <person name="Antonio M."/>
            <person name="Oren A."/>
            <person name="Chaudhuri R.R."/>
            <person name="La Ragione R."/>
            <person name="Hildebrand F."/>
            <person name="Pallen M.J."/>
        </authorList>
    </citation>
    <scope>NUCLEOTIDE SEQUENCE</scope>
    <source>
        <strain evidence="10">USASDec5-558</strain>
    </source>
</reference>
<feature type="compositionally biased region" description="Polar residues" evidence="8">
    <location>
        <begin position="51"/>
        <end position="66"/>
    </location>
</feature>
<evidence type="ECO:0000256" key="7">
    <source>
        <dbReference type="HAMAP-Rule" id="MF_00599"/>
    </source>
</evidence>
<comment type="subcellular location">
    <subcellularLocation>
        <location evidence="7">Cell inner membrane</location>
        <topology evidence="7">Single-pass type II membrane protein</topology>
    </subcellularLocation>
    <text evidence="7">Localizes to the division septum.</text>
</comment>
<comment type="subunit">
    <text evidence="7">Part of a complex composed of FtsB, FtsL and FtsQ.</text>
</comment>
<evidence type="ECO:0000256" key="4">
    <source>
        <dbReference type="ARBA" id="ARBA00022989"/>
    </source>
</evidence>
<keyword evidence="7" id="KW-0997">Cell inner membrane</keyword>
<dbReference type="PANTHER" id="PTHR37485">
    <property type="entry name" value="CELL DIVISION PROTEIN FTSB"/>
    <property type="match status" value="1"/>
</dbReference>
<dbReference type="PANTHER" id="PTHR37485:SF1">
    <property type="entry name" value="CELL DIVISION PROTEIN FTSB"/>
    <property type="match status" value="1"/>
</dbReference>
<dbReference type="AlphaFoldDB" id="A0A9D2B0T4"/>
<feature type="topological domain" description="Cytoplasmic" evidence="7">
    <location>
        <begin position="1"/>
        <end position="81"/>
    </location>
</feature>
<feature type="coiled-coil region" evidence="7">
    <location>
        <begin position="107"/>
        <end position="134"/>
    </location>
</feature>
<keyword evidence="1 7" id="KW-1003">Cell membrane</keyword>
<dbReference type="GO" id="GO:0032153">
    <property type="term" value="C:cell division site"/>
    <property type="evidence" value="ECO:0007669"/>
    <property type="project" value="UniProtKB-UniRule"/>
</dbReference>
<accession>A0A9D2B0T4</accession>
<dbReference type="GO" id="GO:0030428">
    <property type="term" value="C:cell septum"/>
    <property type="evidence" value="ECO:0007669"/>
    <property type="project" value="TreeGrafter"/>
</dbReference>
<name>A0A9D2B0T4_9GAMM</name>
<dbReference type="GO" id="GO:0043093">
    <property type="term" value="P:FtsZ-dependent cytokinesis"/>
    <property type="evidence" value="ECO:0007669"/>
    <property type="project" value="UniProtKB-UniRule"/>
</dbReference>
<dbReference type="GO" id="GO:0005886">
    <property type="term" value="C:plasma membrane"/>
    <property type="evidence" value="ECO:0007669"/>
    <property type="project" value="UniProtKB-SubCell"/>
</dbReference>
<dbReference type="InterPro" id="IPR007060">
    <property type="entry name" value="FtsL/DivIC"/>
</dbReference>
<proteinExistence type="inferred from homology"/>